<organism evidence="2 3">
    <name type="scientific">Glarea lozoyensis (strain ATCC 20868 / MF5171)</name>
    <dbReference type="NCBI Taxonomy" id="1116229"/>
    <lineage>
        <taxon>Eukaryota</taxon>
        <taxon>Fungi</taxon>
        <taxon>Dikarya</taxon>
        <taxon>Ascomycota</taxon>
        <taxon>Pezizomycotina</taxon>
        <taxon>Leotiomycetes</taxon>
        <taxon>Helotiales</taxon>
        <taxon>Helotiaceae</taxon>
        <taxon>Glarea</taxon>
    </lineage>
</organism>
<dbReference type="STRING" id="1116229.S3CYJ5"/>
<name>S3CYJ5_GLAL2</name>
<keyword evidence="2" id="KW-0418">Kinase</keyword>
<keyword evidence="2" id="KW-0808">Transferase</keyword>
<sequence length="596" mass="68201">MAVFVGKSLCSSPVLFQNGFENPNLLSKKIRSFGSHRSSSGLSRTIQSAVDYGDENLHRSVTTTLKNGNTFHEFPKVAFSTIRTEMSAARVEWPEGSNRFFVPVDDMDRIFTTQSIADGLKWEGSTKDLPIKARFALAYKIKSKARKLFAILVQLGKGNIIHDFLEKRIDDNHLPFVRSDRADKSDNYKLYSRLDSYWQLDCTQNWDQDTIIDFAREQWAVDAPVFEAAAEIHHYDFHDNCILPFIKDEARGDNVALGGLSSVWEVVIHPAHQKLYKTSHHGPSFALKRLLATSKPDFDREVKMLKAFTPRNHRNLVKLLCTFCYKREYYLLFPFAESNLRQFWQQHPMPGLSAGMPQWVLLQCKEISSALYLIHEYQTTSEQASLLNITDDDPIFGRHGDIKPENILLTHQDPTETDKVKQQRICLIADFGLMELHRRPTRSLIAPDKINGSPSYEPPELILRKDISRACDIWSLGCVFLELLTWLVLGWSEVEAFTQVRAQFGRNGTPDYKFYTVVTDATAVVRKSVKAWIVKLQIHPNSSPFVADFLDMVFEEMLVIDPTKRIRCGPLNERLAGLKEKAQKDPKYFMKATGLS</sequence>
<dbReference type="AlphaFoldDB" id="S3CYJ5"/>
<dbReference type="Gene3D" id="1.10.510.10">
    <property type="entry name" value="Transferase(Phosphotransferase) domain 1"/>
    <property type="match status" value="1"/>
</dbReference>
<dbReference type="eggNOG" id="KOG0594">
    <property type="taxonomic scope" value="Eukaryota"/>
</dbReference>
<evidence type="ECO:0000259" key="1">
    <source>
        <dbReference type="PROSITE" id="PS50011"/>
    </source>
</evidence>
<evidence type="ECO:0000313" key="2">
    <source>
        <dbReference type="EMBL" id="EPE24891.1"/>
    </source>
</evidence>
<dbReference type="SMART" id="SM00220">
    <property type="entry name" value="S_TKc"/>
    <property type="match status" value="1"/>
</dbReference>
<dbReference type="PANTHER" id="PTHR24359">
    <property type="entry name" value="SERINE/THREONINE-PROTEIN KINASE SBK1"/>
    <property type="match status" value="1"/>
</dbReference>
<dbReference type="GeneID" id="19470513"/>
<dbReference type="KEGG" id="glz:GLAREA_11472"/>
<dbReference type="PROSITE" id="PS50011">
    <property type="entry name" value="PROTEIN_KINASE_DOM"/>
    <property type="match status" value="1"/>
</dbReference>
<dbReference type="PANTHER" id="PTHR24359:SF1">
    <property type="entry name" value="INHIBITOR OF NUCLEAR FACTOR KAPPA-B KINASE EPSILON SUBUNIT HOMOLOG 1-RELATED"/>
    <property type="match status" value="1"/>
</dbReference>
<dbReference type="HOGENOM" id="CLU_017513_2_0_1"/>
<evidence type="ECO:0000313" key="3">
    <source>
        <dbReference type="Proteomes" id="UP000016922"/>
    </source>
</evidence>
<dbReference type="Proteomes" id="UP000016922">
    <property type="component" value="Unassembled WGS sequence"/>
</dbReference>
<dbReference type="InterPro" id="IPR011009">
    <property type="entry name" value="Kinase-like_dom_sf"/>
</dbReference>
<dbReference type="SUPFAM" id="SSF56112">
    <property type="entry name" value="Protein kinase-like (PK-like)"/>
    <property type="match status" value="1"/>
</dbReference>
<proteinExistence type="predicted"/>
<protein>
    <submittedName>
        <fullName evidence="2">Protein kinase-like (PK-like)</fullName>
    </submittedName>
</protein>
<dbReference type="CDD" id="cd00180">
    <property type="entry name" value="PKc"/>
    <property type="match status" value="1"/>
</dbReference>
<reference evidence="2 3" key="1">
    <citation type="journal article" date="2013" name="BMC Genomics">
        <title>Genomics-driven discovery of the pneumocandin biosynthetic gene cluster in the fungus Glarea lozoyensis.</title>
        <authorList>
            <person name="Chen L."/>
            <person name="Yue Q."/>
            <person name="Zhang X."/>
            <person name="Xiang M."/>
            <person name="Wang C."/>
            <person name="Li S."/>
            <person name="Che Y."/>
            <person name="Ortiz-Lopez F.J."/>
            <person name="Bills G.F."/>
            <person name="Liu X."/>
            <person name="An Z."/>
        </authorList>
    </citation>
    <scope>NUCLEOTIDE SEQUENCE [LARGE SCALE GENOMIC DNA]</scope>
    <source>
        <strain evidence="3">ATCC 20868 / MF5171</strain>
    </source>
</reference>
<feature type="domain" description="Protein kinase" evidence="1">
    <location>
        <begin position="249"/>
        <end position="575"/>
    </location>
</feature>
<dbReference type="EMBL" id="KE145372">
    <property type="protein sequence ID" value="EPE24891.1"/>
    <property type="molecule type" value="Genomic_DNA"/>
</dbReference>
<dbReference type="GO" id="GO:0004674">
    <property type="term" value="F:protein serine/threonine kinase activity"/>
    <property type="evidence" value="ECO:0007669"/>
    <property type="project" value="TreeGrafter"/>
</dbReference>
<gene>
    <name evidence="2" type="ORF">GLAREA_11472</name>
</gene>
<dbReference type="GO" id="GO:0005524">
    <property type="term" value="F:ATP binding"/>
    <property type="evidence" value="ECO:0007669"/>
    <property type="project" value="InterPro"/>
</dbReference>
<keyword evidence="3" id="KW-1185">Reference proteome</keyword>
<accession>S3CYJ5</accession>
<dbReference type="OMA" id="TINNTHA"/>
<dbReference type="Pfam" id="PF00069">
    <property type="entry name" value="Pkinase"/>
    <property type="match status" value="1"/>
</dbReference>
<dbReference type="InterPro" id="IPR000719">
    <property type="entry name" value="Prot_kinase_dom"/>
</dbReference>
<dbReference type="RefSeq" id="XP_008087806.1">
    <property type="nucleotide sequence ID" value="XM_008089615.1"/>
</dbReference>
<dbReference type="OrthoDB" id="1046782at2759"/>